<evidence type="ECO:0000259" key="3">
    <source>
        <dbReference type="Pfam" id="PF13193"/>
    </source>
</evidence>
<feature type="domain" description="AMP-dependent synthetase/ligase" evidence="2">
    <location>
        <begin position="37"/>
        <end position="415"/>
    </location>
</feature>
<dbReference type="InterPro" id="IPR042099">
    <property type="entry name" value="ANL_N_sf"/>
</dbReference>
<dbReference type="InterPro" id="IPR045851">
    <property type="entry name" value="AMP-bd_C_sf"/>
</dbReference>
<feature type="transmembrane region" description="Helical" evidence="1">
    <location>
        <begin position="582"/>
        <end position="601"/>
    </location>
</feature>
<evidence type="ECO:0008006" key="6">
    <source>
        <dbReference type="Google" id="ProtNLM"/>
    </source>
</evidence>
<dbReference type="EMBL" id="JAACJJ010000042">
    <property type="protein sequence ID" value="KAF5316166.1"/>
    <property type="molecule type" value="Genomic_DNA"/>
</dbReference>
<proteinExistence type="predicted"/>
<dbReference type="GO" id="GO:0016405">
    <property type="term" value="F:CoA-ligase activity"/>
    <property type="evidence" value="ECO:0007669"/>
    <property type="project" value="TreeGrafter"/>
</dbReference>
<dbReference type="Pfam" id="PF00501">
    <property type="entry name" value="AMP-binding"/>
    <property type="match status" value="1"/>
</dbReference>
<organism evidence="4 5">
    <name type="scientific">Psilocybe cf. subviscida</name>
    <dbReference type="NCBI Taxonomy" id="2480587"/>
    <lineage>
        <taxon>Eukaryota</taxon>
        <taxon>Fungi</taxon>
        <taxon>Dikarya</taxon>
        <taxon>Basidiomycota</taxon>
        <taxon>Agaricomycotina</taxon>
        <taxon>Agaricomycetes</taxon>
        <taxon>Agaricomycetidae</taxon>
        <taxon>Agaricales</taxon>
        <taxon>Agaricineae</taxon>
        <taxon>Strophariaceae</taxon>
        <taxon>Psilocybe</taxon>
    </lineage>
</organism>
<evidence type="ECO:0000313" key="5">
    <source>
        <dbReference type="Proteomes" id="UP000567179"/>
    </source>
</evidence>
<keyword evidence="1" id="KW-1133">Transmembrane helix</keyword>
<sequence length="862" mass="94110">MLFNSVAGTLPRIPSDLTIPQFILDSQHELRPERPQTAPWLIADKSGKSFSLEQIHRRTSALAVGLRDQFQISRDDPVLFFTSNHIDYAICMWAVHRLLGIVTPCNPSLTVPELVQTLKLSKSTLIIAHTDSLEVVKAAAKQVGIPERRILVLQDQDQTTRPSKYSFGECETIEALIQEGLKSSETVTEQRLRDGESKTQVAFYSSSSGTTGPPKMVKISHYAFIADILLTAALNEVGEASPRYVPGDRCLGVLPFYHIYGLVLILHFNFFAAISVIVMPKFNFLDMLQSIDKYKINSLMVVPPQVVLLSKEPVVKKYDLSHVRVVLCAAAPLAGELYDQLIKLVPQAYIGQAYGSTEGTGVVSMTPVREKHGRYGGILAPGIQGRVVKSDGALAGYDEEGELHIKTPAAALGYLDNPSATAETFLEDSWMRTGDLVRIDRREEIIVVDRIKEMIKVRGFQVAPAELEGCIVDHHLVADVCVVGVPHSFSGEVPFAFVALTPEGLKKTANDVKTSIHKYNGRASVVGDKLQSVLSFSIMAPISLPMANFLALVLETLLYGAFTVLFVVALWVIAVQRSVINWKLLITVVAIWLISTTHLILDVVRAIDAFVTGPPGEALSYYLDLSNPLQAVKTAIYVLLTLVGDGFVIYRCYIVYNRQWWVAILPSMLLCGTGIGGFGATVAFSKAAPGAEVFLPAIVPWITSFIALTLATNILCTCAIAWRINSIQRGLRGSSVYRSAGQSAVIIIIESAAIYSCSIISLMITYQLGSNAQYTVLDLTSPLIGITFTIIILRVSLGISSRQLSTMTPGAMGSGGMRSNNRRDSLHLSRRPEQVKVNVSHFVEVDGTSDHSMDKSGKAGMV</sequence>
<feature type="domain" description="AMP-binding enzyme C-terminal" evidence="3">
    <location>
        <begin position="466"/>
        <end position="518"/>
    </location>
</feature>
<protein>
    <recommendedName>
        <fullName evidence="6">AMP-dependent synthetase/ligase domain-containing protein</fullName>
    </recommendedName>
</protein>
<feature type="transmembrane region" description="Helical" evidence="1">
    <location>
        <begin position="743"/>
        <end position="767"/>
    </location>
</feature>
<keyword evidence="1" id="KW-0812">Transmembrane</keyword>
<keyword evidence="5" id="KW-1185">Reference proteome</keyword>
<dbReference type="Pfam" id="PF13193">
    <property type="entry name" value="AMP-binding_C"/>
    <property type="match status" value="1"/>
</dbReference>
<comment type="caution">
    <text evidence="4">The sequence shown here is derived from an EMBL/GenBank/DDBJ whole genome shotgun (WGS) entry which is preliminary data.</text>
</comment>
<feature type="transmembrane region" description="Helical" evidence="1">
    <location>
        <begin position="779"/>
        <end position="797"/>
    </location>
</feature>
<dbReference type="SUPFAM" id="SSF56801">
    <property type="entry name" value="Acetyl-CoA synthetase-like"/>
    <property type="match status" value="1"/>
</dbReference>
<feature type="transmembrane region" description="Helical" evidence="1">
    <location>
        <begin position="557"/>
        <end position="575"/>
    </location>
</feature>
<keyword evidence="1" id="KW-0472">Membrane</keyword>
<evidence type="ECO:0000256" key="1">
    <source>
        <dbReference type="SAM" id="Phobius"/>
    </source>
</evidence>
<evidence type="ECO:0000313" key="4">
    <source>
        <dbReference type="EMBL" id="KAF5316166.1"/>
    </source>
</evidence>
<dbReference type="InterPro" id="IPR025110">
    <property type="entry name" value="AMP-bd_C"/>
</dbReference>
<reference evidence="4 5" key="1">
    <citation type="journal article" date="2020" name="ISME J.">
        <title>Uncovering the hidden diversity of litter-decomposition mechanisms in mushroom-forming fungi.</title>
        <authorList>
            <person name="Floudas D."/>
            <person name="Bentzer J."/>
            <person name="Ahren D."/>
            <person name="Johansson T."/>
            <person name="Persson P."/>
            <person name="Tunlid A."/>
        </authorList>
    </citation>
    <scope>NUCLEOTIDE SEQUENCE [LARGE SCALE GENOMIC DNA]</scope>
    <source>
        <strain evidence="4 5">CBS 101986</strain>
    </source>
</reference>
<dbReference type="Gene3D" id="3.30.300.30">
    <property type="match status" value="1"/>
</dbReference>
<dbReference type="PANTHER" id="PTHR24096:SF422">
    <property type="entry name" value="BCDNA.GH02901"/>
    <property type="match status" value="1"/>
</dbReference>
<dbReference type="InterPro" id="IPR000873">
    <property type="entry name" value="AMP-dep_synth/lig_dom"/>
</dbReference>
<evidence type="ECO:0000259" key="2">
    <source>
        <dbReference type="Pfam" id="PF00501"/>
    </source>
</evidence>
<dbReference type="PANTHER" id="PTHR24096">
    <property type="entry name" value="LONG-CHAIN-FATTY-ACID--COA LIGASE"/>
    <property type="match status" value="1"/>
</dbReference>
<dbReference type="Gene3D" id="3.40.50.12780">
    <property type="entry name" value="N-terminal domain of ligase-like"/>
    <property type="match status" value="1"/>
</dbReference>
<gene>
    <name evidence="4" type="ORF">D9619_006475</name>
</gene>
<accession>A0A8H5EXQ6</accession>
<feature type="transmembrane region" description="Helical" evidence="1">
    <location>
        <begin position="660"/>
        <end position="685"/>
    </location>
</feature>
<dbReference type="OrthoDB" id="6509636at2759"/>
<name>A0A8H5EXQ6_9AGAR</name>
<dbReference type="AlphaFoldDB" id="A0A8H5EXQ6"/>
<feature type="transmembrane region" description="Helical" evidence="1">
    <location>
        <begin position="532"/>
        <end position="551"/>
    </location>
</feature>
<dbReference type="Proteomes" id="UP000567179">
    <property type="component" value="Unassembled WGS sequence"/>
</dbReference>
<feature type="transmembrane region" description="Helical" evidence="1">
    <location>
        <begin position="634"/>
        <end position="653"/>
    </location>
</feature>
<feature type="transmembrane region" description="Helical" evidence="1">
    <location>
        <begin position="697"/>
        <end position="722"/>
    </location>
</feature>
<feature type="transmembrane region" description="Helical" evidence="1">
    <location>
        <begin position="257"/>
        <end position="279"/>
    </location>
</feature>